<dbReference type="PANTHER" id="PTHR45642:SF134">
    <property type="entry name" value="BNAC02G29810D PROTEIN"/>
    <property type="match status" value="1"/>
</dbReference>
<sequence length="267" mass="29494">LKENFGEAKSNFILYKSSILRVSSSNNIANTYFASRVRKLQYDVPTYTDMLVQVASSFVKVVISLNFSFIVRFNMELYGLGARRIGVFCAPPLGCLPFVRSLFGGLERMCNKEINMTSKLFNSKLSAQLHNLKQIKSASSESGYEVVDRGCCSTGIVETAFLCNLLVLLTCIDDSNAEAIKQTFPALILFEDSIVDTGHNNHLITVLKCNFPPYAKDSPDAIPTGSFSYGRVPSDFLAISQYIVLLCRLAISSKVSASLRVAQDMML</sequence>
<dbReference type="AlphaFoldDB" id="A0A371F1T8"/>
<comment type="caution">
    <text evidence="1">The sequence shown here is derived from an EMBL/GenBank/DDBJ whole genome shotgun (WGS) entry which is preliminary data.</text>
</comment>
<gene>
    <name evidence="1" type="ORF">CR513_48286</name>
</gene>
<name>A0A371F1T8_MUCPR</name>
<dbReference type="OrthoDB" id="1600564at2759"/>
<accession>A0A371F1T8</accession>
<proteinExistence type="predicted"/>
<dbReference type="EMBL" id="QJKJ01010991">
    <property type="protein sequence ID" value="RDX72255.1"/>
    <property type="molecule type" value="Genomic_DNA"/>
</dbReference>
<organism evidence="1 2">
    <name type="scientific">Mucuna pruriens</name>
    <name type="common">Velvet bean</name>
    <name type="synonym">Dolichos pruriens</name>
    <dbReference type="NCBI Taxonomy" id="157652"/>
    <lineage>
        <taxon>Eukaryota</taxon>
        <taxon>Viridiplantae</taxon>
        <taxon>Streptophyta</taxon>
        <taxon>Embryophyta</taxon>
        <taxon>Tracheophyta</taxon>
        <taxon>Spermatophyta</taxon>
        <taxon>Magnoliopsida</taxon>
        <taxon>eudicotyledons</taxon>
        <taxon>Gunneridae</taxon>
        <taxon>Pentapetalae</taxon>
        <taxon>rosids</taxon>
        <taxon>fabids</taxon>
        <taxon>Fabales</taxon>
        <taxon>Fabaceae</taxon>
        <taxon>Papilionoideae</taxon>
        <taxon>50 kb inversion clade</taxon>
        <taxon>NPAAA clade</taxon>
        <taxon>indigoferoid/millettioid clade</taxon>
        <taxon>Phaseoleae</taxon>
        <taxon>Mucuna</taxon>
    </lineage>
</organism>
<protein>
    <submittedName>
        <fullName evidence="1">GDSL esterase/lipase</fullName>
    </submittedName>
</protein>
<reference evidence="1" key="1">
    <citation type="submission" date="2018-05" db="EMBL/GenBank/DDBJ databases">
        <title>Draft genome of Mucuna pruriens seed.</title>
        <authorList>
            <person name="Nnadi N.E."/>
            <person name="Vos R."/>
            <person name="Hasami M.H."/>
            <person name="Devisetty U.K."/>
            <person name="Aguiy J.C."/>
        </authorList>
    </citation>
    <scope>NUCLEOTIDE SEQUENCE [LARGE SCALE GENOMIC DNA]</scope>
    <source>
        <strain evidence="1">JCA_2017</strain>
    </source>
</reference>
<evidence type="ECO:0000313" key="2">
    <source>
        <dbReference type="Proteomes" id="UP000257109"/>
    </source>
</evidence>
<dbReference type="Gene3D" id="3.40.50.1110">
    <property type="entry name" value="SGNH hydrolase"/>
    <property type="match status" value="2"/>
</dbReference>
<keyword evidence="2" id="KW-1185">Reference proteome</keyword>
<feature type="non-terminal residue" evidence="1">
    <location>
        <position position="1"/>
    </location>
</feature>
<dbReference type="STRING" id="157652.A0A371F1T8"/>
<evidence type="ECO:0000313" key="1">
    <source>
        <dbReference type="EMBL" id="RDX72255.1"/>
    </source>
</evidence>
<dbReference type="Proteomes" id="UP000257109">
    <property type="component" value="Unassembled WGS sequence"/>
</dbReference>
<dbReference type="InterPro" id="IPR050592">
    <property type="entry name" value="GDSL_lipolytic_enzyme"/>
</dbReference>
<dbReference type="PANTHER" id="PTHR45642">
    <property type="entry name" value="GDSL ESTERASE/LIPASE EXL3"/>
    <property type="match status" value="1"/>
</dbReference>
<dbReference type="InterPro" id="IPR036514">
    <property type="entry name" value="SGNH_hydro_sf"/>
</dbReference>